<geneLocation type="mitochondrion" evidence="1"/>
<gene>
    <name evidence="1" type="ORF">BN850_0138240</name>
</gene>
<evidence type="ECO:0000313" key="1">
    <source>
        <dbReference type="EMBL" id="CDL73436.1"/>
    </source>
</evidence>
<proteinExistence type="predicted"/>
<sequence length="42" mass="4694">HDQTLMCHRVSTVCTHPNDGDLRPNDTINIPAIAYSVFSAWP</sequence>
<feature type="non-terminal residue" evidence="1">
    <location>
        <position position="42"/>
    </location>
</feature>
<name>W1IBK2_9HYPO</name>
<protein>
    <submittedName>
        <fullName evidence="1">Unclassified</fullName>
    </submittedName>
</protein>
<dbReference type="EMBL" id="HG321348">
    <property type="protein sequence ID" value="CEF82698.1"/>
    <property type="molecule type" value="Genomic_DNA"/>
</dbReference>
<feature type="non-terminal residue" evidence="1">
    <location>
        <position position="1"/>
    </location>
</feature>
<dbReference type="EMBL" id="CBMI010005106">
    <property type="protein sequence ID" value="CDL73436.1"/>
    <property type="molecule type" value="Genomic_DNA"/>
</dbReference>
<accession>W1IBK2</accession>
<reference evidence="1" key="1">
    <citation type="submission" date="2013-05" db="EMBL/GenBank/DDBJ databases">
        <title>Draft genome sequences of six wheat associated Fusarium spp. isolates.</title>
        <authorList>
            <person name="Moolhuijzen P.M."/>
            <person name="Manners J.M."/>
            <person name="Wilcox S."/>
            <person name="Bellgard M.I."/>
            <person name="Gardiner D.M."/>
        </authorList>
    </citation>
    <scope>NUCLEOTIDE SEQUENCE</scope>
    <source>
        <strain evidence="1">CS3069</strain>
    </source>
</reference>
<organism evidence="1">
    <name type="scientific">Fusarium clavum</name>
    <dbReference type="NCBI Taxonomy" id="2594811"/>
    <lineage>
        <taxon>Eukaryota</taxon>
        <taxon>Fungi</taxon>
        <taxon>Dikarya</taxon>
        <taxon>Ascomycota</taxon>
        <taxon>Pezizomycotina</taxon>
        <taxon>Sordariomycetes</taxon>
        <taxon>Hypocreomycetidae</taxon>
        <taxon>Hypocreales</taxon>
        <taxon>Nectriaceae</taxon>
        <taxon>Fusarium</taxon>
        <taxon>Fusarium incarnatum-equiseti species complex</taxon>
    </lineage>
</organism>
<dbReference type="AlphaFoldDB" id="W1IBK2"/>
<keyword evidence="1" id="KW-0496">Mitochondrion</keyword>